<evidence type="ECO:0000313" key="4">
    <source>
        <dbReference type="Proteomes" id="UP001162156"/>
    </source>
</evidence>
<evidence type="ECO:0000313" key="3">
    <source>
        <dbReference type="EMBL" id="KAJ8930867.1"/>
    </source>
</evidence>
<comment type="caution">
    <text evidence="3">The sequence shown here is derived from an EMBL/GenBank/DDBJ whole genome shotgun (WGS) entry which is preliminary data.</text>
</comment>
<dbReference type="EMBL" id="JANEYF010004530">
    <property type="protein sequence ID" value="KAJ8930867.1"/>
    <property type="molecule type" value="Genomic_DNA"/>
</dbReference>
<evidence type="ECO:0000256" key="2">
    <source>
        <dbReference type="SAM" id="MobiDB-lite"/>
    </source>
</evidence>
<protein>
    <recommendedName>
        <fullName evidence="5">Voltage-gated calcium channel subunit alpha C-terminal domain-containing protein</fullName>
    </recommendedName>
</protein>
<dbReference type="Proteomes" id="UP001162156">
    <property type="component" value="Unassembled WGS sequence"/>
</dbReference>
<gene>
    <name evidence="3" type="ORF">NQ314_016287</name>
</gene>
<evidence type="ECO:0008006" key="5">
    <source>
        <dbReference type="Google" id="ProtNLM"/>
    </source>
</evidence>
<feature type="region of interest" description="Disordered" evidence="2">
    <location>
        <begin position="1"/>
        <end position="20"/>
    </location>
</feature>
<feature type="region of interest" description="Disordered" evidence="2">
    <location>
        <begin position="75"/>
        <end position="98"/>
    </location>
</feature>
<keyword evidence="4" id="KW-1185">Reference proteome</keyword>
<keyword evidence="1" id="KW-0175">Coiled coil</keyword>
<proteinExistence type="predicted"/>
<feature type="region of interest" description="Disordered" evidence="2">
    <location>
        <begin position="112"/>
        <end position="142"/>
    </location>
</feature>
<sequence length="220" mass="23288">MNDLQGDNTELMPPTPPPRRVRLGLGSLGGGCMTATPSPVQQAPGFSRIASGLKLAQAQAMAVAGFLPEPLPYEWPSSGTGGGGLHPSASDSAGESRHARCSLLNHRASFHGRVTVGPGEPNGHVGAERLTHSLPGSPADRRPASFEVVGSAESLVGRILAEQGLGKYCDPDFVRYTSKEMQEAMDMTQEEMDRAAHQLLQQEKRVHPAGLGDPLQQPQL</sequence>
<feature type="coiled-coil region" evidence="1">
    <location>
        <begin position="178"/>
        <end position="205"/>
    </location>
</feature>
<evidence type="ECO:0000256" key="1">
    <source>
        <dbReference type="SAM" id="Coils"/>
    </source>
</evidence>
<name>A0AAV8WXD9_9CUCU</name>
<organism evidence="3 4">
    <name type="scientific">Rhamnusium bicolor</name>
    <dbReference type="NCBI Taxonomy" id="1586634"/>
    <lineage>
        <taxon>Eukaryota</taxon>
        <taxon>Metazoa</taxon>
        <taxon>Ecdysozoa</taxon>
        <taxon>Arthropoda</taxon>
        <taxon>Hexapoda</taxon>
        <taxon>Insecta</taxon>
        <taxon>Pterygota</taxon>
        <taxon>Neoptera</taxon>
        <taxon>Endopterygota</taxon>
        <taxon>Coleoptera</taxon>
        <taxon>Polyphaga</taxon>
        <taxon>Cucujiformia</taxon>
        <taxon>Chrysomeloidea</taxon>
        <taxon>Cerambycidae</taxon>
        <taxon>Lepturinae</taxon>
        <taxon>Rhagiini</taxon>
        <taxon>Rhamnusium</taxon>
    </lineage>
</organism>
<accession>A0AAV8WXD9</accession>
<dbReference type="AlphaFoldDB" id="A0AAV8WXD9"/>
<reference evidence="3" key="1">
    <citation type="journal article" date="2023" name="Insect Mol. Biol.">
        <title>Genome sequencing provides insights into the evolution of gene families encoding plant cell wall-degrading enzymes in longhorned beetles.</title>
        <authorList>
            <person name="Shin N.R."/>
            <person name="Okamura Y."/>
            <person name="Kirsch R."/>
            <person name="Pauchet Y."/>
        </authorList>
    </citation>
    <scope>NUCLEOTIDE SEQUENCE</scope>
    <source>
        <strain evidence="3">RBIC_L_NR</strain>
    </source>
</reference>